<keyword evidence="5 10" id="KW-0443">Lipid metabolism</keyword>
<dbReference type="PIRSF" id="PIRSF002465">
    <property type="entry name" value="Phsphlp_syn_PlsX"/>
    <property type="match status" value="1"/>
</dbReference>
<dbReference type="GO" id="GO:0006633">
    <property type="term" value="P:fatty acid biosynthetic process"/>
    <property type="evidence" value="ECO:0007669"/>
    <property type="project" value="UniProtKB-UniRule"/>
</dbReference>
<evidence type="ECO:0000256" key="7">
    <source>
        <dbReference type="ARBA" id="ARBA00023264"/>
    </source>
</evidence>
<evidence type="ECO:0000256" key="10">
    <source>
        <dbReference type="HAMAP-Rule" id="MF_00019"/>
    </source>
</evidence>
<keyword evidence="3 10" id="KW-0444">Lipid biosynthesis</keyword>
<keyword evidence="12" id="KW-1185">Reference proteome</keyword>
<dbReference type="EMBL" id="BOPF01000008">
    <property type="protein sequence ID" value="GIJ45764.1"/>
    <property type="molecule type" value="Genomic_DNA"/>
</dbReference>
<keyword evidence="11" id="KW-0012">Acyltransferase</keyword>
<dbReference type="InterPro" id="IPR012281">
    <property type="entry name" value="Phospholipid_synth_PlsX-like"/>
</dbReference>
<comment type="function">
    <text evidence="10">Catalyzes the reversible formation of acyl-phosphate (acyl-PO(4)) from acyl-[acyl-carrier-protein] (acyl-ACP). This enzyme utilizes acyl-ACP as fatty acyl donor, but not acyl-CoA.</text>
</comment>
<keyword evidence="6 10" id="KW-0594">Phospholipid biosynthesis</keyword>
<dbReference type="SUPFAM" id="SSF53659">
    <property type="entry name" value="Isocitrate/Isopropylmalate dehydrogenase-like"/>
    <property type="match status" value="1"/>
</dbReference>
<dbReference type="GO" id="GO:0005737">
    <property type="term" value="C:cytoplasm"/>
    <property type="evidence" value="ECO:0007669"/>
    <property type="project" value="UniProtKB-SubCell"/>
</dbReference>
<name>A0A8J3YI74_9ACTN</name>
<evidence type="ECO:0000313" key="12">
    <source>
        <dbReference type="Proteomes" id="UP000619260"/>
    </source>
</evidence>
<comment type="subcellular location">
    <subcellularLocation>
        <location evidence="10">Cytoplasm</location>
    </subcellularLocation>
    <text evidence="10">Associated with the membrane possibly through PlsY.</text>
</comment>
<evidence type="ECO:0000256" key="2">
    <source>
        <dbReference type="ARBA" id="ARBA00022490"/>
    </source>
</evidence>
<comment type="similarity">
    <text evidence="10">Belongs to the PlsX family.</text>
</comment>
<evidence type="ECO:0000256" key="1">
    <source>
        <dbReference type="ARBA" id="ARBA00001232"/>
    </source>
</evidence>
<sequence>MADEVISALPPDRRTRVQVDPVRRVVGMSESPFRGVRTDTTVRAAVAALADGRVDAAVTAGASGAAVTAAVVGLGRMPGLRRPVLAASIPALTGPVVLLDVGANVDVAPSDLAQHAVLGAIYAHRVHGIDAPCVGLLSIGAEPGKGDKLRRVGAVALADTALPAGARWTGLVEGHEVTLGGHADVVVTDGFTGNILLKGIEGAYALAAGHSDSAGPPIAVPRAAALLGVRGVLIVCHGSAAGPDVADGIALAARLHRLDVTDHLAAAVEPPFHPPAVAEVHP</sequence>
<dbReference type="InterPro" id="IPR003664">
    <property type="entry name" value="FA_synthesis"/>
</dbReference>
<dbReference type="PANTHER" id="PTHR30100:SF1">
    <property type="entry name" value="PHOSPHATE ACYLTRANSFERASE"/>
    <property type="match status" value="1"/>
</dbReference>
<dbReference type="Proteomes" id="UP000619260">
    <property type="component" value="Unassembled WGS sequence"/>
</dbReference>
<evidence type="ECO:0000256" key="3">
    <source>
        <dbReference type="ARBA" id="ARBA00022516"/>
    </source>
</evidence>
<evidence type="ECO:0000256" key="6">
    <source>
        <dbReference type="ARBA" id="ARBA00023209"/>
    </source>
</evidence>
<comment type="pathway">
    <text evidence="10">Lipid metabolism; phospholipid metabolism.</text>
</comment>
<organism evidence="11 12">
    <name type="scientific">Virgisporangium aliadipatigenens</name>
    <dbReference type="NCBI Taxonomy" id="741659"/>
    <lineage>
        <taxon>Bacteria</taxon>
        <taxon>Bacillati</taxon>
        <taxon>Actinomycetota</taxon>
        <taxon>Actinomycetes</taxon>
        <taxon>Micromonosporales</taxon>
        <taxon>Micromonosporaceae</taxon>
        <taxon>Virgisporangium</taxon>
    </lineage>
</organism>
<dbReference type="UniPathway" id="UPA00085"/>
<evidence type="ECO:0000256" key="4">
    <source>
        <dbReference type="ARBA" id="ARBA00022679"/>
    </source>
</evidence>
<accession>A0A8J3YI74</accession>
<comment type="subunit">
    <text evidence="9 10">Homodimer. Probably interacts with PlsY.</text>
</comment>
<dbReference type="Pfam" id="PF02504">
    <property type="entry name" value="FA_synthesis"/>
    <property type="match status" value="1"/>
</dbReference>
<evidence type="ECO:0000256" key="5">
    <source>
        <dbReference type="ARBA" id="ARBA00023098"/>
    </source>
</evidence>
<dbReference type="Gene3D" id="3.40.718.10">
    <property type="entry name" value="Isopropylmalate Dehydrogenase"/>
    <property type="match status" value="1"/>
</dbReference>
<dbReference type="HAMAP" id="MF_00019">
    <property type="entry name" value="PlsX"/>
    <property type="match status" value="1"/>
</dbReference>
<evidence type="ECO:0000256" key="8">
    <source>
        <dbReference type="ARBA" id="ARBA00024069"/>
    </source>
</evidence>
<reference evidence="11" key="1">
    <citation type="submission" date="2021-01" db="EMBL/GenBank/DDBJ databases">
        <title>Whole genome shotgun sequence of Virgisporangium aliadipatigenens NBRC 105644.</title>
        <authorList>
            <person name="Komaki H."/>
            <person name="Tamura T."/>
        </authorList>
    </citation>
    <scope>NUCLEOTIDE SEQUENCE</scope>
    <source>
        <strain evidence="11">NBRC 105644</strain>
    </source>
</reference>
<dbReference type="AlphaFoldDB" id="A0A8J3YI74"/>
<dbReference type="GO" id="GO:0008654">
    <property type="term" value="P:phospholipid biosynthetic process"/>
    <property type="evidence" value="ECO:0007669"/>
    <property type="project" value="UniProtKB-KW"/>
</dbReference>
<dbReference type="EC" id="2.3.1.274" evidence="8 10"/>
<evidence type="ECO:0000256" key="9">
    <source>
        <dbReference type="ARBA" id="ARBA00046608"/>
    </source>
</evidence>
<keyword evidence="2 10" id="KW-0963">Cytoplasm</keyword>
<comment type="caution">
    <text evidence="11">The sequence shown here is derived from an EMBL/GenBank/DDBJ whole genome shotgun (WGS) entry which is preliminary data.</text>
</comment>
<dbReference type="PANTHER" id="PTHR30100">
    <property type="entry name" value="FATTY ACID/PHOSPHOLIPID SYNTHESIS PROTEIN PLSX"/>
    <property type="match status" value="1"/>
</dbReference>
<evidence type="ECO:0000313" key="11">
    <source>
        <dbReference type="EMBL" id="GIJ45764.1"/>
    </source>
</evidence>
<keyword evidence="4 10" id="KW-0808">Transferase</keyword>
<keyword evidence="7 10" id="KW-1208">Phospholipid metabolism</keyword>
<gene>
    <name evidence="10 11" type="primary">plsX</name>
    <name evidence="11" type="ORF">Val02_26500</name>
</gene>
<protein>
    <recommendedName>
        <fullName evidence="8 10">Phosphate acyltransferase</fullName>
        <ecNumber evidence="8 10">2.3.1.274</ecNumber>
    </recommendedName>
    <alternativeName>
        <fullName evidence="10">Acyl-ACP phosphotransacylase</fullName>
    </alternativeName>
    <alternativeName>
        <fullName evidence="10">Acyl-[acyl-carrier-protein]--phosphate acyltransferase</fullName>
    </alternativeName>
    <alternativeName>
        <fullName evidence="10">Phosphate-acyl-ACP acyltransferase</fullName>
    </alternativeName>
</protein>
<comment type="catalytic activity">
    <reaction evidence="1 10">
        <text>a fatty acyl-[ACP] + phosphate = an acyl phosphate + holo-[ACP]</text>
        <dbReference type="Rhea" id="RHEA:42292"/>
        <dbReference type="Rhea" id="RHEA-COMP:9685"/>
        <dbReference type="Rhea" id="RHEA-COMP:14125"/>
        <dbReference type="ChEBI" id="CHEBI:43474"/>
        <dbReference type="ChEBI" id="CHEBI:59918"/>
        <dbReference type="ChEBI" id="CHEBI:64479"/>
        <dbReference type="ChEBI" id="CHEBI:138651"/>
        <dbReference type="EC" id="2.3.1.274"/>
    </reaction>
</comment>
<proteinExistence type="inferred from homology"/>
<dbReference type="GO" id="GO:0043811">
    <property type="term" value="F:phosphate:acyl-[acyl carrier protein] acyltransferase activity"/>
    <property type="evidence" value="ECO:0007669"/>
    <property type="project" value="UniProtKB-UniRule"/>
</dbReference>